<feature type="transmembrane region" description="Helical" evidence="1">
    <location>
        <begin position="131"/>
        <end position="149"/>
    </location>
</feature>
<dbReference type="AlphaFoldDB" id="A0A9X1YCC0"/>
<comment type="caution">
    <text evidence="2">The sequence shown here is derived from an EMBL/GenBank/DDBJ whole genome shotgun (WGS) entry which is preliminary data.</text>
</comment>
<feature type="transmembrane region" description="Helical" evidence="1">
    <location>
        <begin position="16"/>
        <end position="38"/>
    </location>
</feature>
<gene>
    <name evidence="2" type="ORF">M0638_24505</name>
</gene>
<keyword evidence="1" id="KW-0812">Transmembrane</keyword>
<dbReference type="EMBL" id="JALPRX010000129">
    <property type="protein sequence ID" value="MCK8787536.1"/>
    <property type="molecule type" value="Genomic_DNA"/>
</dbReference>
<organism evidence="2 3">
    <name type="scientific">Roseomonas acroporae</name>
    <dbReference type="NCBI Taxonomy" id="2937791"/>
    <lineage>
        <taxon>Bacteria</taxon>
        <taxon>Pseudomonadati</taxon>
        <taxon>Pseudomonadota</taxon>
        <taxon>Alphaproteobacteria</taxon>
        <taxon>Acetobacterales</taxon>
        <taxon>Roseomonadaceae</taxon>
        <taxon>Roseomonas</taxon>
    </lineage>
</organism>
<protein>
    <submittedName>
        <fullName evidence="2">DUF3592 domain-containing protein</fullName>
    </submittedName>
</protein>
<dbReference type="RefSeq" id="WP_248669587.1">
    <property type="nucleotide sequence ID" value="NZ_JALPRX010000129.1"/>
</dbReference>
<reference evidence="2" key="1">
    <citation type="submission" date="2022-04" db="EMBL/GenBank/DDBJ databases">
        <title>Roseomonas acroporae sp. nov., isolated from coral Acropora digitifera.</title>
        <authorList>
            <person name="Sun H."/>
        </authorList>
    </citation>
    <scope>NUCLEOTIDE SEQUENCE</scope>
    <source>
        <strain evidence="2">NAR14</strain>
    </source>
</reference>
<proteinExistence type="predicted"/>
<keyword evidence="1" id="KW-1133">Transmembrane helix</keyword>
<name>A0A9X1YCC0_9PROT</name>
<evidence type="ECO:0000313" key="2">
    <source>
        <dbReference type="EMBL" id="MCK8787536.1"/>
    </source>
</evidence>
<keyword evidence="3" id="KW-1185">Reference proteome</keyword>
<sequence length="158" mass="17182">MPTTAPRPAAPPRRPSVWACVASLLIAVALFVGAAILVRDYRHMSRDGIPVEGRMTGSYERVTHTRNGSVTGTDYNPSFSYLTREGATVIGTVPDSVDYAEIRPGRTMALRYDPENPKDVRLASALEGGPGVLPWLFAGLGVLVAWFSVRGLLPFLRR</sequence>
<evidence type="ECO:0000313" key="3">
    <source>
        <dbReference type="Proteomes" id="UP001139516"/>
    </source>
</evidence>
<accession>A0A9X1YCC0</accession>
<keyword evidence="1" id="KW-0472">Membrane</keyword>
<evidence type="ECO:0000256" key="1">
    <source>
        <dbReference type="SAM" id="Phobius"/>
    </source>
</evidence>
<dbReference type="Proteomes" id="UP001139516">
    <property type="component" value="Unassembled WGS sequence"/>
</dbReference>